<dbReference type="AlphaFoldDB" id="A0AA86NN22"/>
<name>A0AA86NN22_9EUKA</name>
<dbReference type="Proteomes" id="UP001642409">
    <property type="component" value="Unassembled WGS sequence"/>
</dbReference>
<dbReference type="EMBL" id="CAXDID020000684">
    <property type="protein sequence ID" value="CAL6110249.1"/>
    <property type="molecule type" value="Genomic_DNA"/>
</dbReference>
<gene>
    <name evidence="2" type="ORF">HINF_LOCUS75829</name>
    <name evidence="1" type="ORF">HINF_LOCUS9696</name>
</gene>
<evidence type="ECO:0000313" key="3">
    <source>
        <dbReference type="Proteomes" id="UP001642409"/>
    </source>
</evidence>
<proteinExistence type="predicted"/>
<dbReference type="EMBL" id="CATOUU010000242">
    <property type="protein sequence ID" value="CAI9922051.1"/>
    <property type="molecule type" value="Genomic_DNA"/>
</dbReference>
<protein>
    <submittedName>
        <fullName evidence="1">BPI-like protein</fullName>
    </submittedName>
    <submittedName>
        <fullName evidence="2">BPI-like_protein</fullName>
    </submittedName>
</protein>
<evidence type="ECO:0000313" key="1">
    <source>
        <dbReference type="EMBL" id="CAI9922051.1"/>
    </source>
</evidence>
<dbReference type="Gene3D" id="3.15.10.10">
    <property type="entry name" value="Bactericidal permeability-increasing protein, domain 1"/>
    <property type="match status" value="1"/>
</dbReference>
<organism evidence="1">
    <name type="scientific">Hexamita inflata</name>
    <dbReference type="NCBI Taxonomy" id="28002"/>
    <lineage>
        <taxon>Eukaryota</taxon>
        <taxon>Metamonada</taxon>
        <taxon>Diplomonadida</taxon>
        <taxon>Hexamitidae</taxon>
        <taxon>Hexamitinae</taxon>
        <taxon>Hexamita</taxon>
    </lineage>
</organism>
<reference evidence="1" key="1">
    <citation type="submission" date="2023-06" db="EMBL/GenBank/DDBJ databases">
        <authorList>
            <person name="Kurt Z."/>
        </authorList>
    </citation>
    <scope>NUCLEOTIDE SEQUENCE</scope>
</reference>
<accession>A0AA86NN22</accession>
<keyword evidence="3" id="KW-1185">Reference proteome</keyword>
<reference evidence="2 3" key="2">
    <citation type="submission" date="2024-07" db="EMBL/GenBank/DDBJ databases">
        <authorList>
            <person name="Akdeniz Z."/>
        </authorList>
    </citation>
    <scope>NUCLEOTIDE SEQUENCE [LARGE SCALE GENOMIC DNA]</scope>
</reference>
<sequence>MFFYIVTHILNQQCDLPDYPHVLMEEDSALLLSMNNYGGQQYLQCAMKQSPKLLQRAQLPNIVLDVVIDGEQFEVDFQNISLLDITTNQTVVNLKSKSIYVMSFETHNTNILFNFSWTLKQMTYPFGTDNGTGEINITGSDLFVNGLSFTKDLDCLGNINYGISNVSFEPNFLNVTLAGGKSKLFAKIEEDLVVGLNELLLYVMGLHITEVIMKYFEILNDKQKNYQEYLKYPNIVKDDRFSSNVVAKLNQLVFMKSGYTFNLDNLSDQFIHAQMINALPVTRNNKQVEYTISKAALDNFLYIFHTYNNSYSNPSLFSIVEAPTMELSKNLVTLNLKAKIQDEEADLKLKGAPKLRTENDLTFLYFEFELEPEYYEVISWVNEQIKDACYLIKNEVFSLNGFSVVIDADNDCVKIVGDIAACL</sequence>
<evidence type="ECO:0000313" key="2">
    <source>
        <dbReference type="EMBL" id="CAL6110249.1"/>
    </source>
</evidence>
<comment type="caution">
    <text evidence="1">The sequence shown here is derived from an EMBL/GenBank/DDBJ whole genome shotgun (WGS) entry which is preliminary data.</text>
</comment>